<dbReference type="InterPro" id="IPR036047">
    <property type="entry name" value="F-box-like_dom_sf"/>
</dbReference>
<proteinExistence type="predicted"/>
<dbReference type="EMBL" id="MU157840">
    <property type="protein sequence ID" value="KAF9530416.1"/>
    <property type="molecule type" value="Genomic_DNA"/>
</dbReference>
<keyword evidence="2" id="KW-1185">Reference proteome</keyword>
<dbReference type="Gene3D" id="1.20.1280.50">
    <property type="match status" value="1"/>
</dbReference>
<sequence length="144" mass="16508">MMVLLDMDSPEPTRAQILIDSRISQLEKVLLELKNDRNACAHISRLPSEILAEIFVLAASERHYRGPAHRFNFSFICQEWRNVAISSPAVWSFLADGYSPWSQAILQRSKSSKLRVHVDLSRHNVLSSTSDFLLEVIKKHIPRI</sequence>
<gene>
    <name evidence="1" type="ORF">CPB83DRAFT_180205</name>
</gene>
<dbReference type="Proteomes" id="UP000807306">
    <property type="component" value="Unassembled WGS sequence"/>
</dbReference>
<protein>
    <recommendedName>
        <fullName evidence="3">F-box domain-containing protein</fullName>
    </recommendedName>
</protein>
<dbReference type="SUPFAM" id="SSF81383">
    <property type="entry name" value="F-box domain"/>
    <property type="match status" value="1"/>
</dbReference>
<evidence type="ECO:0000313" key="1">
    <source>
        <dbReference type="EMBL" id="KAF9530416.1"/>
    </source>
</evidence>
<evidence type="ECO:0000313" key="2">
    <source>
        <dbReference type="Proteomes" id="UP000807306"/>
    </source>
</evidence>
<evidence type="ECO:0008006" key="3">
    <source>
        <dbReference type="Google" id="ProtNLM"/>
    </source>
</evidence>
<organism evidence="1 2">
    <name type="scientific">Crepidotus variabilis</name>
    <dbReference type="NCBI Taxonomy" id="179855"/>
    <lineage>
        <taxon>Eukaryota</taxon>
        <taxon>Fungi</taxon>
        <taxon>Dikarya</taxon>
        <taxon>Basidiomycota</taxon>
        <taxon>Agaricomycotina</taxon>
        <taxon>Agaricomycetes</taxon>
        <taxon>Agaricomycetidae</taxon>
        <taxon>Agaricales</taxon>
        <taxon>Agaricineae</taxon>
        <taxon>Crepidotaceae</taxon>
        <taxon>Crepidotus</taxon>
    </lineage>
</organism>
<comment type="caution">
    <text evidence="1">The sequence shown here is derived from an EMBL/GenBank/DDBJ whole genome shotgun (WGS) entry which is preliminary data.</text>
</comment>
<accession>A0A9P6JRM6</accession>
<reference evidence="1" key="1">
    <citation type="submission" date="2020-11" db="EMBL/GenBank/DDBJ databases">
        <authorList>
            <consortium name="DOE Joint Genome Institute"/>
            <person name="Ahrendt S."/>
            <person name="Riley R."/>
            <person name="Andreopoulos W."/>
            <person name="Labutti K."/>
            <person name="Pangilinan J."/>
            <person name="Ruiz-Duenas F.J."/>
            <person name="Barrasa J.M."/>
            <person name="Sanchez-Garcia M."/>
            <person name="Camarero S."/>
            <person name="Miyauchi S."/>
            <person name="Serrano A."/>
            <person name="Linde D."/>
            <person name="Babiker R."/>
            <person name="Drula E."/>
            <person name="Ayuso-Fernandez I."/>
            <person name="Pacheco R."/>
            <person name="Padilla G."/>
            <person name="Ferreira P."/>
            <person name="Barriuso J."/>
            <person name="Kellner H."/>
            <person name="Castanera R."/>
            <person name="Alfaro M."/>
            <person name="Ramirez L."/>
            <person name="Pisabarro A.G."/>
            <person name="Kuo A."/>
            <person name="Tritt A."/>
            <person name="Lipzen A."/>
            <person name="He G."/>
            <person name="Yan M."/>
            <person name="Ng V."/>
            <person name="Cullen D."/>
            <person name="Martin F."/>
            <person name="Rosso M.-N."/>
            <person name="Henrissat B."/>
            <person name="Hibbett D."/>
            <person name="Martinez A.T."/>
            <person name="Grigoriev I.V."/>
        </authorList>
    </citation>
    <scope>NUCLEOTIDE SEQUENCE</scope>
    <source>
        <strain evidence="1">CBS 506.95</strain>
    </source>
</reference>
<dbReference type="AlphaFoldDB" id="A0A9P6JRM6"/>
<dbReference type="OrthoDB" id="3229088at2759"/>
<name>A0A9P6JRM6_9AGAR</name>